<feature type="region of interest" description="Disordered" evidence="1">
    <location>
        <begin position="216"/>
        <end position="251"/>
    </location>
</feature>
<evidence type="ECO:0000313" key="4">
    <source>
        <dbReference type="Proteomes" id="UP001146120"/>
    </source>
</evidence>
<dbReference type="EMBL" id="DAKRPA010000082">
    <property type="protein sequence ID" value="DAZ99492.1"/>
    <property type="molecule type" value="Genomic_DNA"/>
</dbReference>
<comment type="caution">
    <text evidence="3">The sequence shown here is derived from an EMBL/GenBank/DDBJ whole genome shotgun (WGS) entry which is preliminary data.</text>
</comment>
<feature type="domain" description="WRKY19-like zinc finger" evidence="2">
    <location>
        <begin position="277"/>
        <end position="301"/>
    </location>
</feature>
<evidence type="ECO:0000256" key="1">
    <source>
        <dbReference type="SAM" id="MobiDB-lite"/>
    </source>
</evidence>
<feature type="compositionally biased region" description="Basic and acidic residues" evidence="1">
    <location>
        <begin position="348"/>
        <end position="357"/>
    </location>
</feature>
<feature type="region of interest" description="Disordered" evidence="1">
    <location>
        <begin position="1"/>
        <end position="24"/>
    </location>
</feature>
<dbReference type="InterPro" id="IPR056866">
    <property type="entry name" value="Znf_WRKY19"/>
</dbReference>
<evidence type="ECO:0000259" key="2">
    <source>
        <dbReference type="Pfam" id="PF24906"/>
    </source>
</evidence>
<gene>
    <name evidence="3" type="ORF">N0F65_001677</name>
</gene>
<accession>A0AAV2Z2A0</accession>
<evidence type="ECO:0000313" key="3">
    <source>
        <dbReference type="EMBL" id="DAZ99492.1"/>
    </source>
</evidence>
<dbReference type="Proteomes" id="UP001146120">
    <property type="component" value="Unassembled WGS sequence"/>
</dbReference>
<feature type="region of interest" description="Disordered" evidence="1">
    <location>
        <begin position="158"/>
        <end position="186"/>
    </location>
</feature>
<feature type="compositionally biased region" description="Pro residues" evidence="1">
    <location>
        <begin position="169"/>
        <end position="180"/>
    </location>
</feature>
<feature type="compositionally biased region" description="Polar residues" evidence="1">
    <location>
        <begin position="216"/>
        <end position="225"/>
    </location>
</feature>
<organism evidence="3 4">
    <name type="scientific">Lagenidium giganteum</name>
    <dbReference type="NCBI Taxonomy" id="4803"/>
    <lineage>
        <taxon>Eukaryota</taxon>
        <taxon>Sar</taxon>
        <taxon>Stramenopiles</taxon>
        <taxon>Oomycota</taxon>
        <taxon>Peronosporomycetes</taxon>
        <taxon>Pythiales</taxon>
        <taxon>Pythiaceae</taxon>
    </lineage>
</organism>
<name>A0AAV2Z2A0_9STRA</name>
<keyword evidence="4" id="KW-1185">Reference proteome</keyword>
<dbReference type="PANTHER" id="PTHR31827">
    <property type="entry name" value="EMB|CAB89363.1"/>
    <property type="match status" value="1"/>
</dbReference>
<dbReference type="Pfam" id="PF24906">
    <property type="entry name" value="Zf_WRKY19"/>
    <property type="match status" value="1"/>
</dbReference>
<feature type="compositionally biased region" description="Low complexity" evidence="1">
    <location>
        <begin position="332"/>
        <end position="343"/>
    </location>
</feature>
<feature type="region of interest" description="Disordered" evidence="1">
    <location>
        <begin position="402"/>
        <end position="425"/>
    </location>
</feature>
<dbReference type="PANTHER" id="PTHR31827:SF1">
    <property type="entry name" value="EMB|CAB89363.1"/>
    <property type="match status" value="1"/>
</dbReference>
<dbReference type="AlphaFoldDB" id="A0AAV2Z2A0"/>
<protein>
    <recommendedName>
        <fullName evidence="2">WRKY19-like zinc finger domain-containing protein</fullName>
    </recommendedName>
</protein>
<proteinExistence type="predicted"/>
<feature type="compositionally biased region" description="Polar residues" evidence="1">
    <location>
        <begin position="402"/>
        <end position="412"/>
    </location>
</feature>
<reference evidence="3" key="2">
    <citation type="journal article" date="2023" name="Microbiol Resour">
        <title>Decontamination and Annotation of the Draft Genome Sequence of the Oomycete Lagenidium giganteum ARSEF 373.</title>
        <authorList>
            <person name="Morgan W.R."/>
            <person name="Tartar A."/>
        </authorList>
    </citation>
    <scope>NUCLEOTIDE SEQUENCE</scope>
    <source>
        <strain evidence="3">ARSEF 373</strain>
    </source>
</reference>
<feature type="region of interest" description="Disordered" evidence="1">
    <location>
        <begin position="52"/>
        <end position="99"/>
    </location>
</feature>
<reference evidence="3" key="1">
    <citation type="submission" date="2022-11" db="EMBL/GenBank/DDBJ databases">
        <authorList>
            <person name="Morgan W.R."/>
            <person name="Tartar A."/>
        </authorList>
    </citation>
    <scope>NUCLEOTIDE SEQUENCE</scope>
    <source>
        <strain evidence="3">ARSEF 373</strain>
    </source>
</reference>
<feature type="region of interest" description="Disordered" evidence="1">
    <location>
        <begin position="331"/>
        <end position="357"/>
    </location>
</feature>
<sequence length="425" mass="46274">MVHAWQMQGRAGGERPEGEDAQPNVPVGAALELHHRLFPRAMAWRIQQQTENHLDDDMKRRGPGHRMPPQRSDSTESDEWSTATSRDDDTSGSSTDQAPAAAFSEPWAMRSSHAAAATVNLRPSLDLEDEAIRPTPNEEIFMKMGKWLGRTNNFADASVANGAGMPSSDNPPPPPPPPSMNVPAASAERSAFSWEYLERRQAEVHVHAQIQALSVSDTSSVTTNPGRKRSRPQPTTAPVSSAKPGSKPGGCGAKRCSVDGCEKIAVSKHLCRGHGGGRRCQFPACGKCAQSRSPFCWAHGGGKRCEAPGCRRSRKTKHFCVDHVDMELTYVPSSESTPTRSATPPTPSEHDVEMEDPHEADRFRNVPTFHAVAPHPHPLHQQLPSLHVALKRVLATTNIPAALTQSQQQQPGTRRLFSSGDGQFH</sequence>